<dbReference type="InterPro" id="IPR036291">
    <property type="entry name" value="NAD(P)-bd_dom_sf"/>
</dbReference>
<dbReference type="Gene3D" id="3.30.460.30">
    <property type="entry name" value="Glutamyl-tRNA reductase, N-terminal domain"/>
    <property type="match status" value="1"/>
</dbReference>
<dbReference type="CDD" id="cd05213">
    <property type="entry name" value="NAD_bind_Glutamyl_tRNA_reduct"/>
    <property type="match status" value="1"/>
</dbReference>
<dbReference type="NCBIfam" id="TIGR01035">
    <property type="entry name" value="hemA"/>
    <property type="match status" value="1"/>
</dbReference>
<reference evidence="18 19" key="1">
    <citation type="submission" date="2019-12" db="EMBL/GenBank/DDBJ databases">
        <authorList>
            <person name="Huq M.A."/>
        </authorList>
    </citation>
    <scope>NUCLEOTIDE SEQUENCE [LARGE SCALE GENOMIC DNA]</scope>
    <source>
        <strain evidence="18 19">MAH-25</strain>
    </source>
</reference>
<comment type="miscellaneous">
    <text evidence="9">During catalysis, the active site Cys acts as a nucleophile attacking the alpha-carbonyl group of tRNA-bound glutamate with the formation of a thioester intermediate between enzyme and glutamate, and the concomitant release of tRNA(Glu). The thioester intermediate is finally reduced by direct hydride transfer from NADPH, to form the product GSA.</text>
</comment>
<feature type="domain" description="Quinate/shikimate 5-dehydrogenase/glutamyl-tRNA reductase" evidence="16">
    <location>
        <begin position="171"/>
        <end position="305"/>
    </location>
</feature>
<dbReference type="SUPFAM" id="SSF51735">
    <property type="entry name" value="NAD(P)-binding Rossmann-fold domains"/>
    <property type="match status" value="1"/>
</dbReference>
<dbReference type="InterPro" id="IPR036343">
    <property type="entry name" value="GluRdtase_N_sf"/>
</dbReference>
<sequence length="428" mass="46669">MSIWSLGLHHATAPLDFRGRFALPADRLEPMLRDLQEVLPGRPEVALLSTCNRTEIYCTGSHEDVAPAFGWLATCGGVPAPALRERAFMLQDGQAARHAFRVACGLDSMVLGEPQVLGQLKTAVRIAERAGTLGPELNQLFQRSFAVAKEVRSATDIGSHSISVAGAAVRLATQLFGSLQDRRVLFVGAGEMVELAATHFAAKKPLAMAVANRTRERAETLAARFGAKVVRLSEVAARLHRFDVVVSCTGAQEPLVSAAAVQQAMARRRQAPMLLVDLAVPRDIESAAGSVPHVHLHDLDDLSRIVSAGRAGRSAAVAQAEGLIAVAVDSFEQWLSQRHSVPLIRQLHARAEEWRTLELVRARRLLARSEGIEAVLQAFSRGLMNKVLHGAIAELKTADVEAHARARSAVHQFFLRDERQERRERPRC</sequence>
<feature type="binding site" evidence="9 11">
    <location>
        <position position="119"/>
    </location>
    <ligand>
        <name>substrate</name>
    </ligand>
</feature>
<comment type="subunit">
    <text evidence="9">Homodimer.</text>
</comment>
<dbReference type="PANTHER" id="PTHR43013:SF1">
    <property type="entry name" value="GLUTAMYL-TRNA REDUCTASE"/>
    <property type="match status" value="1"/>
</dbReference>
<comment type="pathway">
    <text evidence="1 9 14">Porphyrin-containing compound metabolism; protoporphyrin-IX biosynthesis; 5-aminolevulinate from L-glutamyl-tRNA(Glu): step 1/2.</text>
</comment>
<evidence type="ECO:0000256" key="8">
    <source>
        <dbReference type="ARBA" id="ARBA00068659"/>
    </source>
</evidence>
<dbReference type="AlphaFoldDB" id="A0A6N8IQE8"/>
<dbReference type="SUPFAM" id="SSF69075">
    <property type="entry name" value="Glutamyl tRNA-reductase dimerization domain"/>
    <property type="match status" value="1"/>
</dbReference>
<gene>
    <name evidence="9" type="primary">hemA</name>
    <name evidence="18" type="ORF">GON04_03570</name>
</gene>
<dbReference type="InterPro" id="IPR015896">
    <property type="entry name" value="4pyrrol_synth_GluRdtase_dimer"/>
</dbReference>
<feature type="active site" description="Nucleophile" evidence="9 10">
    <location>
        <position position="51"/>
    </location>
</feature>
<dbReference type="PIRSF" id="PIRSF000445">
    <property type="entry name" value="4pyrrol_synth_GluRdtase"/>
    <property type="match status" value="1"/>
</dbReference>
<dbReference type="GO" id="GO:0019353">
    <property type="term" value="P:protoporphyrinogen IX biosynthetic process from glutamate"/>
    <property type="evidence" value="ECO:0007669"/>
    <property type="project" value="TreeGrafter"/>
</dbReference>
<dbReference type="EMBL" id="WSEL01000003">
    <property type="protein sequence ID" value="MVQ28510.1"/>
    <property type="molecule type" value="Genomic_DNA"/>
</dbReference>
<evidence type="ECO:0000256" key="6">
    <source>
        <dbReference type="ARBA" id="ARBA00023244"/>
    </source>
</evidence>
<dbReference type="InterPro" id="IPR000343">
    <property type="entry name" value="4pyrrol_synth_GluRdtase"/>
</dbReference>
<comment type="function">
    <text evidence="9">Catalyzes the NADPH-dependent reduction of glutamyl-tRNA(Glu) to glutamate 1-semialdehyde (GSA).</text>
</comment>
<dbReference type="UniPathway" id="UPA00251">
    <property type="reaction ID" value="UER00316"/>
</dbReference>
<accession>A0A6N8IQE8</accession>
<dbReference type="GO" id="GO:0050661">
    <property type="term" value="F:NADP binding"/>
    <property type="evidence" value="ECO:0007669"/>
    <property type="project" value="InterPro"/>
</dbReference>
<comment type="catalytic activity">
    <reaction evidence="7 9 14">
        <text>(S)-4-amino-5-oxopentanoate + tRNA(Glu) + NADP(+) = L-glutamyl-tRNA(Glu) + NADPH + H(+)</text>
        <dbReference type="Rhea" id="RHEA:12344"/>
        <dbReference type="Rhea" id="RHEA-COMP:9663"/>
        <dbReference type="Rhea" id="RHEA-COMP:9680"/>
        <dbReference type="ChEBI" id="CHEBI:15378"/>
        <dbReference type="ChEBI" id="CHEBI:57501"/>
        <dbReference type="ChEBI" id="CHEBI:57783"/>
        <dbReference type="ChEBI" id="CHEBI:58349"/>
        <dbReference type="ChEBI" id="CHEBI:78442"/>
        <dbReference type="ChEBI" id="CHEBI:78520"/>
        <dbReference type="EC" id="1.2.1.70"/>
    </reaction>
</comment>
<dbReference type="HAMAP" id="MF_00087">
    <property type="entry name" value="Glu_tRNA_reductase"/>
    <property type="match status" value="1"/>
</dbReference>
<evidence type="ECO:0000256" key="11">
    <source>
        <dbReference type="PIRSR" id="PIRSR000445-2"/>
    </source>
</evidence>
<evidence type="ECO:0000256" key="2">
    <source>
        <dbReference type="ARBA" id="ARBA00005916"/>
    </source>
</evidence>
<keyword evidence="6 9" id="KW-0627">Porphyrin biosynthesis</keyword>
<evidence type="ECO:0000256" key="5">
    <source>
        <dbReference type="ARBA" id="ARBA00023002"/>
    </source>
</evidence>
<feature type="binding site" evidence="9 11">
    <location>
        <begin position="113"/>
        <end position="115"/>
    </location>
    <ligand>
        <name>substrate</name>
    </ligand>
</feature>
<evidence type="ECO:0000256" key="1">
    <source>
        <dbReference type="ARBA" id="ARBA00005059"/>
    </source>
</evidence>
<evidence type="ECO:0000259" key="17">
    <source>
        <dbReference type="Pfam" id="PF05201"/>
    </source>
</evidence>
<evidence type="ECO:0000256" key="14">
    <source>
        <dbReference type="RuleBase" id="RU000584"/>
    </source>
</evidence>
<dbReference type="Pfam" id="PF05201">
    <property type="entry name" value="GlutR_N"/>
    <property type="match status" value="1"/>
</dbReference>
<dbReference type="EC" id="1.2.1.70" evidence="3 9"/>
<evidence type="ECO:0000259" key="15">
    <source>
        <dbReference type="Pfam" id="PF00745"/>
    </source>
</evidence>
<keyword evidence="5 9" id="KW-0560">Oxidoreductase</keyword>
<dbReference type="RefSeq" id="WP_157396611.1">
    <property type="nucleotide sequence ID" value="NZ_WSEL01000003.1"/>
</dbReference>
<dbReference type="InterPro" id="IPR018214">
    <property type="entry name" value="GluRdtase_CS"/>
</dbReference>
<evidence type="ECO:0000256" key="4">
    <source>
        <dbReference type="ARBA" id="ARBA00022857"/>
    </source>
</evidence>
<feature type="binding site" evidence="9 11">
    <location>
        <position position="108"/>
    </location>
    <ligand>
        <name>substrate</name>
    </ligand>
</feature>
<dbReference type="InterPro" id="IPR006151">
    <property type="entry name" value="Shikm_DH/Glu-tRNA_Rdtase"/>
</dbReference>
<dbReference type="Pfam" id="PF00745">
    <property type="entry name" value="GlutR_dimer"/>
    <property type="match status" value="1"/>
</dbReference>
<protein>
    <recommendedName>
        <fullName evidence="8 9">Glutamyl-tRNA reductase</fullName>
        <shortName evidence="9">GluTR</shortName>
        <ecNumber evidence="3 9">1.2.1.70</ecNumber>
    </recommendedName>
</protein>
<evidence type="ECO:0000313" key="18">
    <source>
        <dbReference type="EMBL" id="MVQ28510.1"/>
    </source>
</evidence>
<keyword evidence="4 9" id="KW-0521">NADP</keyword>
<dbReference type="Pfam" id="PF01488">
    <property type="entry name" value="Shikimate_DH"/>
    <property type="match status" value="1"/>
</dbReference>
<feature type="binding site" evidence="9 11">
    <location>
        <begin position="50"/>
        <end position="53"/>
    </location>
    <ligand>
        <name>substrate</name>
    </ligand>
</feature>
<feature type="site" description="Important for activity" evidence="9 13">
    <location>
        <position position="98"/>
    </location>
</feature>
<organism evidence="18 19">
    <name type="scientific">Ramlibacter pinisoli</name>
    <dbReference type="NCBI Taxonomy" id="2682844"/>
    <lineage>
        <taxon>Bacteria</taxon>
        <taxon>Pseudomonadati</taxon>
        <taxon>Pseudomonadota</taxon>
        <taxon>Betaproteobacteria</taxon>
        <taxon>Burkholderiales</taxon>
        <taxon>Comamonadaceae</taxon>
        <taxon>Ramlibacter</taxon>
    </lineage>
</organism>
<proteinExistence type="inferred from homology"/>
<evidence type="ECO:0000256" key="9">
    <source>
        <dbReference type="HAMAP-Rule" id="MF_00087"/>
    </source>
</evidence>
<comment type="domain">
    <text evidence="9">Possesses an unusual extended V-shaped dimeric structure with each monomer consisting of three distinct domains arranged along a curved 'spinal' alpha-helix. The N-terminal catalytic domain specifically recognizes the glutamate moiety of the substrate. The second domain is the NADPH-binding domain, and the third C-terminal domain is responsible for dimerization.</text>
</comment>
<feature type="domain" description="Glutamyl-tRNA reductase N-terminal" evidence="17">
    <location>
        <begin position="6"/>
        <end position="155"/>
    </location>
</feature>
<evidence type="ECO:0000256" key="10">
    <source>
        <dbReference type="PIRSR" id="PIRSR000445-1"/>
    </source>
</evidence>
<dbReference type="Proteomes" id="UP000469385">
    <property type="component" value="Unassembled WGS sequence"/>
</dbReference>
<dbReference type="InterPro" id="IPR015895">
    <property type="entry name" value="4pyrrol_synth_GluRdtase_N"/>
</dbReference>
<name>A0A6N8IQE8_9BURK</name>
<dbReference type="PROSITE" id="PS00747">
    <property type="entry name" value="GLUTR"/>
    <property type="match status" value="1"/>
</dbReference>
<dbReference type="SUPFAM" id="SSF69742">
    <property type="entry name" value="Glutamyl tRNA-reductase catalytic, N-terminal domain"/>
    <property type="match status" value="1"/>
</dbReference>
<evidence type="ECO:0000256" key="13">
    <source>
        <dbReference type="PIRSR" id="PIRSR000445-4"/>
    </source>
</evidence>
<feature type="domain" description="Tetrapyrrole biosynthesis glutamyl-tRNA reductase dimerisation" evidence="15">
    <location>
        <begin position="319"/>
        <end position="414"/>
    </location>
</feature>
<dbReference type="FunFam" id="3.30.460.30:FF:000001">
    <property type="entry name" value="Glutamyl-tRNA reductase"/>
    <property type="match status" value="1"/>
</dbReference>
<dbReference type="Gene3D" id="3.40.50.720">
    <property type="entry name" value="NAD(P)-binding Rossmann-like Domain"/>
    <property type="match status" value="1"/>
</dbReference>
<comment type="caution">
    <text evidence="18">The sequence shown here is derived from an EMBL/GenBank/DDBJ whole genome shotgun (WGS) entry which is preliminary data.</text>
</comment>
<evidence type="ECO:0000256" key="3">
    <source>
        <dbReference type="ARBA" id="ARBA00012970"/>
    </source>
</evidence>
<feature type="binding site" evidence="9 12">
    <location>
        <begin position="188"/>
        <end position="193"/>
    </location>
    <ligand>
        <name>NADP(+)</name>
        <dbReference type="ChEBI" id="CHEBI:58349"/>
    </ligand>
</feature>
<dbReference type="PANTHER" id="PTHR43013">
    <property type="entry name" value="GLUTAMYL-TRNA REDUCTASE"/>
    <property type="match status" value="1"/>
</dbReference>
<evidence type="ECO:0000256" key="12">
    <source>
        <dbReference type="PIRSR" id="PIRSR000445-3"/>
    </source>
</evidence>
<comment type="similarity">
    <text evidence="2 9 14">Belongs to the glutamyl-tRNA reductase family.</text>
</comment>
<evidence type="ECO:0000259" key="16">
    <source>
        <dbReference type="Pfam" id="PF01488"/>
    </source>
</evidence>
<dbReference type="InterPro" id="IPR036453">
    <property type="entry name" value="GluRdtase_dimer_dom_sf"/>
</dbReference>
<evidence type="ECO:0000256" key="7">
    <source>
        <dbReference type="ARBA" id="ARBA00047464"/>
    </source>
</evidence>
<evidence type="ECO:0000313" key="19">
    <source>
        <dbReference type="Proteomes" id="UP000469385"/>
    </source>
</evidence>
<dbReference type="FunFam" id="3.40.50.720:FF:000031">
    <property type="entry name" value="Glutamyl-tRNA reductase"/>
    <property type="match status" value="1"/>
</dbReference>
<dbReference type="GO" id="GO:0008883">
    <property type="term" value="F:glutamyl-tRNA reductase activity"/>
    <property type="evidence" value="ECO:0007669"/>
    <property type="project" value="UniProtKB-UniRule"/>
</dbReference>
<keyword evidence="19" id="KW-1185">Reference proteome</keyword>